<dbReference type="Gene3D" id="1.10.565.10">
    <property type="entry name" value="Retinoid X Receptor"/>
    <property type="match status" value="1"/>
</dbReference>
<evidence type="ECO:0000256" key="7">
    <source>
        <dbReference type="ARBA" id="ARBA00023170"/>
    </source>
</evidence>
<sequence length="281" mass="32691">NLLGADTRDFIWDDEAKKCRKLKIEFNKIKRDLEDCCTTNDSTLVSSTTPDVQQDNQSRRLAITDDHFQCQYRKFEQGLSNIFSKIYERAVELELSVIPIAMPINERRQTFNELEMSRLNELFTATKLLRNVLTAPTVIPKTTDETIMTADTKCVQEITNVVHFSKRLVSFNNISDHDRIHLIKNSSIQLFAMRSVSYYNPDDGCWYMDLNNGKVFQIKLDTMRYSRNSTIVYSRFKEYLTKLKHEIDSDQNILDLMTAIVLFNPDNAGLENVDTIKLVYN</sequence>
<dbReference type="InterPro" id="IPR035500">
    <property type="entry name" value="NHR-like_dom_sf"/>
</dbReference>
<keyword evidence="3" id="KW-0862">Zinc</keyword>
<evidence type="ECO:0000313" key="9">
    <source>
        <dbReference type="EMBL" id="CAD7659985.1"/>
    </source>
</evidence>
<dbReference type="GO" id="GO:0000978">
    <property type="term" value="F:RNA polymerase II cis-regulatory region sequence-specific DNA binding"/>
    <property type="evidence" value="ECO:0007669"/>
    <property type="project" value="TreeGrafter"/>
</dbReference>
<reference evidence="9" key="1">
    <citation type="submission" date="2020-11" db="EMBL/GenBank/DDBJ databases">
        <authorList>
            <person name="Tran Van P."/>
        </authorList>
    </citation>
    <scope>NUCLEOTIDE SEQUENCE</scope>
</reference>
<dbReference type="PROSITE" id="PS51843">
    <property type="entry name" value="NR_LBD"/>
    <property type="match status" value="1"/>
</dbReference>
<evidence type="ECO:0000259" key="8">
    <source>
        <dbReference type="PROSITE" id="PS51843"/>
    </source>
</evidence>
<evidence type="ECO:0000256" key="3">
    <source>
        <dbReference type="ARBA" id="ARBA00022833"/>
    </source>
</evidence>
<dbReference type="GO" id="GO:0000122">
    <property type="term" value="P:negative regulation of transcription by RNA polymerase II"/>
    <property type="evidence" value="ECO:0007669"/>
    <property type="project" value="TreeGrafter"/>
</dbReference>
<dbReference type="Proteomes" id="UP000728032">
    <property type="component" value="Unassembled WGS sequence"/>
</dbReference>
<name>A0A7R9QVI7_9ACAR</name>
<organism evidence="9">
    <name type="scientific">Oppiella nova</name>
    <dbReference type="NCBI Taxonomy" id="334625"/>
    <lineage>
        <taxon>Eukaryota</taxon>
        <taxon>Metazoa</taxon>
        <taxon>Ecdysozoa</taxon>
        <taxon>Arthropoda</taxon>
        <taxon>Chelicerata</taxon>
        <taxon>Arachnida</taxon>
        <taxon>Acari</taxon>
        <taxon>Acariformes</taxon>
        <taxon>Sarcoptiformes</taxon>
        <taxon>Oribatida</taxon>
        <taxon>Brachypylina</taxon>
        <taxon>Oppioidea</taxon>
        <taxon>Oppiidae</taxon>
        <taxon>Oppiella</taxon>
    </lineage>
</organism>
<dbReference type="EMBL" id="CAJPVJ010018908">
    <property type="protein sequence ID" value="CAG2177123.1"/>
    <property type="molecule type" value="Genomic_DNA"/>
</dbReference>
<feature type="non-terminal residue" evidence="9">
    <location>
        <position position="281"/>
    </location>
</feature>
<evidence type="ECO:0000256" key="6">
    <source>
        <dbReference type="ARBA" id="ARBA00023163"/>
    </source>
</evidence>
<keyword evidence="4" id="KW-0805">Transcription regulation</keyword>
<evidence type="ECO:0000256" key="2">
    <source>
        <dbReference type="ARBA" id="ARBA00022771"/>
    </source>
</evidence>
<keyword evidence="2" id="KW-0863">Zinc-finger</keyword>
<dbReference type="OrthoDB" id="6527802at2759"/>
<keyword evidence="7" id="KW-0675">Receptor</keyword>
<dbReference type="GO" id="GO:0008270">
    <property type="term" value="F:zinc ion binding"/>
    <property type="evidence" value="ECO:0007669"/>
    <property type="project" value="UniProtKB-KW"/>
</dbReference>
<protein>
    <recommendedName>
        <fullName evidence="8">NR LBD domain-containing protein</fullName>
    </recommendedName>
</protein>
<feature type="non-terminal residue" evidence="9">
    <location>
        <position position="1"/>
    </location>
</feature>
<evidence type="ECO:0000256" key="1">
    <source>
        <dbReference type="ARBA" id="ARBA00022723"/>
    </source>
</evidence>
<dbReference type="EMBL" id="OC933733">
    <property type="protein sequence ID" value="CAD7659985.1"/>
    <property type="molecule type" value="Genomic_DNA"/>
</dbReference>
<dbReference type="GO" id="GO:0045944">
    <property type="term" value="P:positive regulation of transcription by RNA polymerase II"/>
    <property type="evidence" value="ECO:0007669"/>
    <property type="project" value="TreeGrafter"/>
</dbReference>
<evidence type="ECO:0000256" key="5">
    <source>
        <dbReference type="ARBA" id="ARBA00023125"/>
    </source>
</evidence>
<evidence type="ECO:0000313" key="10">
    <source>
        <dbReference type="Proteomes" id="UP000728032"/>
    </source>
</evidence>
<dbReference type="PANTHER" id="PTHR24082">
    <property type="entry name" value="NUCLEAR HORMONE RECEPTOR"/>
    <property type="match status" value="1"/>
</dbReference>
<feature type="domain" description="NR LBD" evidence="8">
    <location>
        <begin position="124"/>
        <end position="281"/>
    </location>
</feature>
<keyword evidence="1" id="KW-0479">Metal-binding</keyword>
<evidence type="ECO:0000256" key="4">
    <source>
        <dbReference type="ARBA" id="ARBA00023015"/>
    </source>
</evidence>
<proteinExistence type="predicted"/>
<accession>A0A7R9QVI7</accession>
<gene>
    <name evidence="9" type="ORF">ONB1V03_LOCUS16556</name>
</gene>
<dbReference type="GO" id="GO:0004879">
    <property type="term" value="F:nuclear receptor activity"/>
    <property type="evidence" value="ECO:0007669"/>
    <property type="project" value="TreeGrafter"/>
</dbReference>
<dbReference type="InterPro" id="IPR050234">
    <property type="entry name" value="Nuclear_hormone_rcpt_NR1"/>
</dbReference>
<dbReference type="GO" id="GO:0030154">
    <property type="term" value="P:cell differentiation"/>
    <property type="evidence" value="ECO:0007669"/>
    <property type="project" value="TreeGrafter"/>
</dbReference>
<keyword evidence="6" id="KW-0804">Transcription</keyword>
<keyword evidence="10" id="KW-1185">Reference proteome</keyword>
<dbReference type="InterPro" id="IPR000536">
    <property type="entry name" value="Nucl_hrmn_rcpt_lig-bd"/>
</dbReference>
<dbReference type="PANTHER" id="PTHR24082:SF283">
    <property type="entry name" value="NUCLEAR HORMONE RECEPTOR HR96"/>
    <property type="match status" value="1"/>
</dbReference>
<dbReference type="SUPFAM" id="SSF48508">
    <property type="entry name" value="Nuclear receptor ligand-binding domain"/>
    <property type="match status" value="1"/>
</dbReference>
<dbReference type="AlphaFoldDB" id="A0A7R9QVI7"/>
<keyword evidence="5" id="KW-0238">DNA-binding</keyword>